<keyword evidence="3 4" id="KW-0012">Acyltransferase</keyword>
<accession>A0A0J6EH16</accession>
<comment type="similarity">
    <text evidence="4">Belongs to the bacillus TGase family.</text>
</comment>
<evidence type="ECO:0000256" key="3">
    <source>
        <dbReference type="ARBA" id="ARBA00023315"/>
    </source>
</evidence>
<dbReference type="HAMAP" id="MF_00727">
    <property type="entry name" value="Tgl"/>
    <property type="match status" value="1"/>
</dbReference>
<evidence type="ECO:0000256" key="1">
    <source>
        <dbReference type="ARBA" id="ARBA00022679"/>
    </source>
</evidence>
<evidence type="ECO:0000313" key="7">
    <source>
        <dbReference type="EMBL" id="MEC0486371.1"/>
    </source>
</evidence>
<keyword evidence="1 4" id="KW-0808">Transferase</keyword>
<accession>A0A0J6DZ72</accession>
<name>A0A0J6EH16_9BACI</name>
<proteinExistence type="inferred from homology"/>
<keyword evidence="2 4" id="KW-0749">Sporulation</keyword>
<dbReference type="GO" id="GO:0003810">
    <property type="term" value="F:protein-glutamine gamma-glutamyltransferase activity"/>
    <property type="evidence" value="ECO:0007669"/>
    <property type="project" value="UniProtKB-UniRule"/>
</dbReference>
<gene>
    <name evidence="4" type="primary">tgl</name>
    <name evidence="6" type="ORF">AB447_202330</name>
    <name evidence="7" type="ORF">P8828_16380</name>
</gene>
<dbReference type="Proteomes" id="UP000036168">
    <property type="component" value="Unassembled WGS sequence"/>
</dbReference>
<dbReference type="EMBL" id="LECW02000012">
    <property type="protein sequence ID" value="KRT94148.1"/>
    <property type="molecule type" value="Genomic_DNA"/>
</dbReference>
<reference evidence="6 8" key="1">
    <citation type="journal article" date="2015" name="Int. J. Syst. Evol. Microbiol.">
        <title>Bacillus glycinifermentans sp. nov., isolated from fermented soybean paste.</title>
        <authorList>
            <person name="Kim S.J."/>
            <person name="Dunlap C.A."/>
            <person name="Kwon S.W."/>
            <person name="Rooney A.P."/>
        </authorList>
    </citation>
    <scope>NUCLEOTIDE SEQUENCE [LARGE SCALE GENOMIC DNA]</scope>
    <source>
        <strain evidence="6 8">GO-13</strain>
    </source>
</reference>
<dbReference type="OrthoDB" id="1845399at2"/>
<dbReference type="GO" id="GO:0030435">
    <property type="term" value="P:sporulation resulting in formation of a cellular spore"/>
    <property type="evidence" value="ECO:0007669"/>
    <property type="project" value="UniProtKB-UniRule"/>
</dbReference>
<dbReference type="STRING" id="1664069.BGLY_3692"/>
<sequence>MINISGYWLRPEDAEKLNISQMQKNIVNQMISMPAQYRYDAVRELLFELSFREHTVESAKALINSGAKFATFSKTYGNEAFWRVTPEGALELRYRASASNAIKNIFGSGSLYAFECATAIVIIFYMALVRTIGDQAFDRHYDRIILYDWHYEKLPIYTEKGNDFLPGDCLYFQNPDFDPSRPQWRGENAIFLGNDQYAAHGLGILSAGSIIEKLNRLRKPGAQTSAHLLSQTTRVDIPALYQMIR</sequence>
<reference evidence="6" key="2">
    <citation type="submission" date="2015-10" db="EMBL/GenBank/DDBJ databases">
        <authorList>
            <person name="Gilbert D.G."/>
        </authorList>
    </citation>
    <scope>NUCLEOTIDE SEQUENCE</scope>
    <source>
        <strain evidence="6">GO-13</strain>
    </source>
</reference>
<dbReference type="PATRIC" id="fig|1664069.3.peg.571"/>
<keyword evidence="5" id="KW-0812">Transmembrane</keyword>
<dbReference type="EC" id="2.3.2.13" evidence="4"/>
<keyword evidence="5" id="KW-0472">Membrane</keyword>
<dbReference type="EMBL" id="JARRTL010000016">
    <property type="protein sequence ID" value="MEC0486371.1"/>
    <property type="molecule type" value="Genomic_DNA"/>
</dbReference>
<feature type="transmembrane region" description="Helical" evidence="5">
    <location>
        <begin position="111"/>
        <end position="129"/>
    </location>
</feature>
<dbReference type="AlphaFoldDB" id="A0A0J6EH16"/>
<dbReference type="Pfam" id="PF20085">
    <property type="entry name" value="TGL"/>
    <property type="match status" value="1"/>
</dbReference>
<dbReference type="Proteomes" id="UP001341297">
    <property type="component" value="Unassembled WGS sequence"/>
</dbReference>
<evidence type="ECO:0000313" key="8">
    <source>
        <dbReference type="Proteomes" id="UP000036168"/>
    </source>
</evidence>
<comment type="caution">
    <text evidence="6">The sequence shown here is derived from an EMBL/GenBank/DDBJ whole genome shotgun (WGS) entry which is preliminary data.</text>
</comment>
<evidence type="ECO:0000313" key="9">
    <source>
        <dbReference type="Proteomes" id="UP001341297"/>
    </source>
</evidence>
<dbReference type="RefSeq" id="WP_048354749.1">
    <property type="nucleotide sequence ID" value="NZ_CP023481.1"/>
</dbReference>
<comment type="catalytic activity">
    <reaction evidence="4">
        <text>L-glutaminyl-[protein] + L-lysyl-[protein] = [protein]-L-lysyl-N(6)-5-L-glutamyl-[protein] + NH4(+)</text>
        <dbReference type="Rhea" id="RHEA:54816"/>
        <dbReference type="Rhea" id="RHEA-COMP:9752"/>
        <dbReference type="Rhea" id="RHEA-COMP:10207"/>
        <dbReference type="Rhea" id="RHEA-COMP:14005"/>
        <dbReference type="ChEBI" id="CHEBI:28938"/>
        <dbReference type="ChEBI" id="CHEBI:29969"/>
        <dbReference type="ChEBI" id="CHEBI:30011"/>
        <dbReference type="ChEBI" id="CHEBI:138370"/>
        <dbReference type="EC" id="2.3.2.13"/>
    </reaction>
</comment>
<protein>
    <recommendedName>
        <fullName evidence="4">Protein-glutamine gamma-glutamyltransferase</fullName>
        <ecNumber evidence="4">2.3.2.13</ecNumber>
    </recommendedName>
    <alternativeName>
        <fullName evidence="4">Transglutaminase</fullName>
        <shortName evidence="4">TGase</shortName>
    </alternativeName>
</protein>
<evidence type="ECO:0000256" key="2">
    <source>
        <dbReference type="ARBA" id="ARBA00022969"/>
    </source>
</evidence>
<evidence type="ECO:0000256" key="5">
    <source>
        <dbReference type="SAM" id="Phobius"/>
    </source>
</evidence>
<dbReference type="InterPro" id="IPR020916">
    <property type="entry name" value="Gln_gamma-glutamylTfrase_bac"/>
</dbReference>
<evidence type="ECO:0000256" key="4">
    <source>
        <dbReference type="HAMAP-Rule" id="MF_00727"/>
    </source>
</evidence>
<keyword evidence="9" id="KW-1185">Reference proteome</keyword>
<dbReference type="NCBIfam" id="NF002869">
    <property type="entry name" value="PRK03187.1"/>
    <property type="match status" value="1"/>
</dbReference>
<evidence type="ECO:0000313" key="6">
    <source>
        <dbReference type="EMBL" id="KRT94148.1"/>
    </source>
</evidence>
<comment type="function">
    <text evidence="4">Probably plays a role in the assembly of the spore coat proteins by catalyzing epsilon-(gamma-glutamyl)lysine cross-links.</text>
</comment>
<organism evidence="6 8">
    <name type="scientific">Bacillus glycinifermentans</name>
    <dbReference type="NCBI Taxonomy" id="1664069"/>
    <lineage>
        <taxon>Bacteria</taxon>
        <taxon>Bacillati</taxon>
        <taxon>Bacillota</taxon>
        <taxon>Bacilli</taxon>
        <taxon>Bacillales</taxon>
        <taxon>Bacillaceae</taxon>
        <taxon>Bacillus</taxon>
    </lineage>
</organism>
<keyword evidence="5" id="KW-1133">Transmembrane helix</keyword>
<reference evidence="7 9" key="3">
    <citation type="submission" date="2023-03" db="EMBL/GenBank/DDBJ databases">
        <title>Agriculturally important microbes genome sequencing.</title>
        <authorList>
            <person name="Dunlap C."/>
        </authorList>
    </citation>
    <scope>NUCLEOTIDE SEQUENCE [LARGE SCALE GENOMIC DNA]</scope>
    <source>
        <strain evidence="7 9">CBP-3203</strain>
    </source>
</reference>